<evidence type="ECO:0000256" key="7">
    <source>
        <dbReference type="ARBA" id="ARBA00022801"/>
    </source>
</evidence>
<dbReference type="Gene3D" id="1.10.150.210">
    <property type="entry name" value="Phosphoserine phosphatase, domain 2"/>
    <property type="match status" value="1"/>
</dbReference>
<evidence type="ECO:0000256" key="1">
    <source>
        <dbReference type="ARBA" id="ARBA00001946"/>
    </source>
</evidence>
<evidence type="ECO:0000313" key="10">
    <source>
        <dbReference type="EMBL" id="KAF6023472.1"/>
    </source>
</evidence>
<reference evidence="10" key="1">
    <citation type="submission" date="2020-06" db="EMBL/GenBank/DDBJ databases">
        <title>Draft genome of Bugula neritina, a colonial animal packing powerful symbionts and potential medicines.</title>
        <authorList>
            <person name="Rayko M."/>
        </authorList>
    </citation>
    <scope>NUCLEOTIDE SEQUENCE [LARGE SCALE GENOMIC DNA]</scope>
    <source>
        <strain evidence="10">Kwan_BN1</strain>
    </source>
</reference>
<name>A0A7J7JB39_BUGNE</name>
<keyword evidence="9" id="KW-0718">Serine biosynthesis</keyword>
<keyword evidence="8" id="KW-0460">Magnesium</keyword>
<dbReference type="InterPro" id="IPR050582">
    <property type="entry name" value="HAD-like_SerB"/>
</dbReference>
<protein>
    <recommendedName>
        <fullName evidence="4">Phosphoserine phosphatase</fullName>
        <ecNumber evidence="3">3.1.3.3</ecNumber>
    </recommendedName>
</protein>
<keyword evidence="11" id="KW-1185">Reference proteome</keyword>
<gene>
    <name evidence="10" type="ORF">EB796_018228</name>
</gene>
<comment type="pathway">
    <text evidence="2">Amino-acid biosynthesis; L-serine biosynthesis; L-serine from 3-phospho-D-glycerate: step 3/3.</text>
</comment>
<dbReference type="EC" id="3.1.3.3" evidence="3"/>
<dbReference type="Gene3D" id="3.40.50.1000">
    <property type="entry name" value="HAD superfamily/HAD-like"/>
    <property type="match status" value="1"/>
</dbReference>
<dbReference type="InterPro" id="IPR023214">
    <property type="entry name" value="HAD_sf"/>
</dbReference>
<dbReference type="InterPro" id="IPR036412">
    <property type="entry name" value="HAD-like_sf"/>
</dbReference>
<dbReference type="CDD" id="cd04309">
    <property type="entry name" value="HAD_PSP_eu"/>
    <property type="match status" value="1"/>
</dbReference>
<dbReference type="SUPFAM" id="SSF56784">
    <property type="entry name" value="HAD-like"/>
    <property type="match status" value="1"/>
</dbReference>
<evidence type="ECO:0000256" key="6">
    <source>
        <dbReference type="ARBA" id="ARBA00022723"/>
    </source>
</evidence>
<evidence type="ECO:0000256" key="5">
    <source>
        <dbReference type="ARBA" id="ARBA00022605"/>
    </source>
</evidence>
<proteinExistence type="predicted"/>
<dbReference type="GO" id="GO:0006564">
    <property type="term" value="P:L-serine biosynthetic process"/>
    <property type="evidence" value="ECO:0007669"/>
    <property type="project" value="UniProtKB-KW"/>
</dbReference>
<evidence type="ECO:0000256" key="9">
    <source>
        <dbReference type="ARBA" id="ARBA00023299"/>
    </source>
</evidence>
<dbReference type="EMBL" id="VXIV02002709">
    <property type="protein sequence ID" value="KAF6023472.1"/>
    <property type="molecule type" value="Genomic_DNA"/>
</dbReference>
<keyword evidence="7" id="KW-0378">Hydrolase</keyword>
<organism evidence="10 11">
    <name type="scientific">Bugula neritina</name>
    <name type="common">Brown bryozoan</name>
    <name type="synonym">Sertularia neritina</name>
    <dbReference type="NCBI Taxonomy" id="10212"/>
    <lineage>
        <taxon>Eukaryota</taxon>
        <taxon>Metazoa</taxon>
        <taxon>Spiralia</taxon>
        <taxon>Lophotrochozoa</taxon>
        <taxon>Bryozoa</taxon>
        <taxon>Gymnolaemata</taxon>
        <taxon>Cheilostomatida</taxon>
        <taxon>Flustrina</taxon>
        <taxon>Buguloidea</taxon>
        <taxon>Bugulidae</taxon>
        <taxon>Bugula</taxon>
    </lineage>
</organism>
<dbReference type="Proteomes" id="UP000593567">
    <property type="component" value="Unassembled WGS sequence"/>
</dbReference>
<dbReference type="AlphaFoldDB" id="A0A7J7JB39"/>
<sequence length="209" mass="22935">MEKVKEVWRQCDAVCFDVDSTVITGEGLDELASYMNKGEEIAALTRKAMGGTMTFREALEMRLNILQPNKSDLQGFIQKNSLQFTEGLRCVFGVWGFISIIQPIADQLNIPTSSIYANHLKFNEDGSYAGFDVDQPTSASGGKPKVAQILKETKGYKHLVFIGDGATDAEASPPADAFIGFGGNVVRDSVKQASSWYVYNFQELIAELS</sequence>
<dbReference type="NCBIfam" id="TIGR01488">
    <property type="entry name" value="HAD-SF-IB"/>
    <property type="match status" value="1"/>
</dbReference>
<evidence type="ECO:0000256" key="8">
    <source>
        <dbReference type="ARBA" id="ARBA00022842"/>
    </source>
</evidence>
<keyword evidence="6" id="KW-0479">Metal-binding</keyword>
<dbReference type="OrthoDB" id="27226at2759"/>
<comment type="cofactor">
    <cofactor evidence="1">
        <name>Mg(2+)</name>
        <dbReference type="ChEBI" id="CHEBI:18420"/>
    </cofactor>
</comment>
<dbReference type="GO" id="GO:0000287">
    <property type="term" value="F:magnesium ion binding"/>
    <property type="evidence" value="ECO:0007669"/>
    <property type="project" value="TreeGrafter"/>
</dbReference>
<evidence type="ECO:0000313" key="11">
    <source>
        <dbReference type="Proteomes" id="UP000593567"/>
    </source>
</evidence>
<comment type="caution">
    <text evidence="10">The sequence shown here is derived from an EMBL/GenBank/DDBJ whole genome shotgun (WGS) entry which is preliminary data.</text>
</comment>
<keyword evidence="5" id="KW-0028">Amino-acid biosynthesis</keyword>
<dbReference type="GO" id="GO:0036424">
    <property type="term" value="F:L-phosphoserine phosphatase activity"/>
    <property type="evidence" value="ECO:0007669"/>
    <property type="project" value="TreeGrafter"/>
</dbReference>
<accession>A0A7J7JB39</accession>
<evidence type="ECO:0000256" key="4">
    <source>
        <dbReference type="ARBA" id="ARBA00015196"/>
    </source>
</evidence>
<evidence type="ECO:0000256" key="2">
    <source>
        <dbReference type="ARBA" id="ARBA00005135"/>
    </source>
</evidence>
<dbReference type="PANTHER" id="PTHR43344:SF2">
    <property type="entry name" value="PHOSPHOSERINE PHOSPHATASE"/>
    <property type="match status" value="1"/>
</dbReference>
<dbReference type="GO" id="GO:0005737">
    <property type="term" value="C:cytoplasm"/>
    <property type="evidence" value="ECO:0007669"/>
    <property type="project" value="TreeGrafter"/>
</dbReference>
<evidence type="ECO:0000256" key="3">
    <source>
        <dbReference type="ARBA" id="ARBA00012640"/>
    </source>
</evidence>
<dbReference type="PANTHER" id="PTHR43344">
    <property type="entry name" value="PHOSPHOSERINE PHOSPHATASE"/>
    <property type="match status" value="1"/>
</dbReference>